<keyword evidence="1" id="KW-0808">Transferase</keyword>
<evidence type="ECO:0000256" key="1">
    <source>
        <dbReference type="ARBA" id="ARBA00022679"/>
    </source>
</evidence>
<dbReference type="Proteomes" id="UP000295706">
    <property type="component" value="Unassembled WGS sequence"/>
</dbReference>
<dbReference type="Gene3D" id="1.10.600.10">
    <property type="entry name" value="Farnesyl Diphosphate Synthase"/>
    <property type="match status" value="1"/>
</dbReference>
<evidence type="ECO:0000313" key="3">
    <source>
        <dbReference type="Proteomes" id="UP000295706"/>
    </source>
</evidence>
<dbReference type="GO" id="GO:0016117">
    <property type="term" value="P:carotenoid biosynthetic process"/>
    <property type="evidence" value="ECO:0007669"/>
    <property type="project" value="UniProtKB-ARBA"/>
</dbReference>
<gene>
    <name evidence="2" type="ORF">EZE20_01655</name>
</gene>
<dbReference type="SFLD" id="SFLDS00005">
    <property type="entry name" value="Isoprenoid_Synthase_Type_I"/>
    <property type="match status" value="1"/>
</dbReference>
<dbReference type="OrthoDB" id="9787280at2"/>
<dbReference type="EMBL" id="SMJU01000001">
    <property type="protein sequence ID" value="TDB69066.1"/>
    <property type="molecule type" value="Genomic_DNA"/>
</dbReference>
<organism evidence="2 3">
    <name type="scientific">Arundinibacter roseus</name>
    <dbReference type="NCBI Taxonomy" id="2070510"/>
    <lineage>
        <taxon>Bacteria</taxon>
        <taxon>Pseudomonadati</taxon>
        <taxon>Bacteroidota</taxon>
        <taxon>Cytophagia</taxon>
        <taxon>Cytophagales</taxon>
        <taxon>Spirosomataceae</taxon>
        <taxon>Arundinibacter</taxon>
    </lineage>
</organism>
<dbReference type="InterPro" id="IPR044843">
    <property type="entry name" value="Trans_IPPS_bact-type"/>
</dbReference>
<accession>A0A4R4KQ47</accession>
<sequence length="283" mass="33244">MLELFNQTTLQCSKIITEHYSTSFTLGIRTLDRKFHLPIYAIYGFVRYADEIVDTFHDFDKKSLLERFRADTFRAIEEKICLNPVLHSFQLVVNQYGIDHELIEAFLHSMEMDLYEQTYTNDCYEEYIYGSAEVVGLMCLRVFCEGNTAQYDHLREGARRLGSAFQKVNFLRDLKSDFQDRGRVYFPGVDFKAFDPTSKKAIEQDIQEDFDAAYQAILQLPKGARQGVYLAYVYYRTLFDKIKRLPAARIQHERIRVPDSRKLALLAQTYVKFRMNALLASFW</sequence>
<dbReference type="SFLD" id="SFLDG01018">
    <property type="entry name" value="Squalene/Phytoene_Synthase_Lik"/>
    <property type="match status" value="1"/>
</dbReference>
<dbReference type="SUPFAM" id="SSF48576">
    <property type="entry name" value="Terpenoid synthases"/>
    <property type="match status" value="1"/>
</dbReference>
<dbReference type="GO" id="GO:0051996">
    <property type="term" value="F:squalene synthase [NAD(P)H] activity"/>
    <property type="evidence" value="ECO:0007669"/>
    <property type="project" value="InterPro"/>
</dbReference>
<dbReference type="PANTHER" id="PTHR31480">
    <property type="entry name" value="BIFUNCTIONAL LYCOPENE CYCLASE/PHYTOENE SYNTHASE"/>
    <property type="match status" value="1"/>
</dbReference>
<keyword evidence="3" id="KW-1185">Reference proteome</keyword>
<dbReference type="Pfam" id="PF00494">
    <property type="entry name" value="SQS_PSY"/>
    <property type="match status" value="1"/>
</dbReference>
<protein>
    <submittedName>
        <fullName evidence="2">Phytoene/squalene synthase family protein</fullName>
    </submittedName>
</protein>
<dbReference type="InterPro" id="IPR019845">
    <property type="entry name" value="Squalene/phytoene_synthase_CS"/>
</dbReference>
<dbReference type="InterPro" id="IPR008949">
    <property type="entry name" value="Isoprenoid_synthase_dom_sf"/>
</dbReference>
<reference evidence="2 3" key="1">
    <citation type="submission" date="2019-02" db="EMBL/GenBank/DDBJ databases">
        <title>Arundinibacter roseus gen. nov., sp. nov., a new member of the family Cytophagaceae.</title>
        <authorList>
            <person name="Szuroczki S."/>
            <person name="Khayer B."/>
            <person name="Sproer C."/>
            <person name="Toumi M."/>
            <person name="Szabo A."/>
            <person name="Felfoldi T."/>
            <person name="Schumann P."/>
            <person name="Toth E."/>
        </authorList>
    </citation>
    <scope>NUCLEOTIDE SEQUENCE [LARGE SCALE GENOMIC DNA]</scope>
    <source>
        <strain evidence="2 3">DMA-k-7a</strain>
    </source>
</reference>
<dbReference type="InterPro" id="IPR033904">
    <property type="entry name" value="Trans_IPPS_HH"/>
</dbReference>
<comment type="caution">
    <text evidence="2">The sequence shown here is derived from an EMBL/GenBank/DDBJ whole genome shotgun (WGS) entry which is preliminary data.</text>
</comment>
<dbReference type="CDD" id="cd00683">
    <property type="entry name" value="Trans_IPPS_HH"/>
    <property type="match status" value="1"/>
</dbReference>
<dbReference type="RefSeq" id="WP_132113792.1">
    <property type="nucleotide sequence ID" value="NZ_SMJU01000001.1"/>
</dbReference>
<name>A0A4R4KQ47_9BACT</name>
<dbReference type="AlphaFoldDB" id="A0A4R4KQ47"/>
<dbReference type="InterPro" id="IPR002060">
    <property type="entry name" value="Squ/phyt_synthse"/>
</dbReference>
<dbReference type="SFLD" id="SFLDG01212">
    <property type="entry name" value="Phytoene_synthase_like"/>
    <property type="match status" value="1"/>
</dbReference>
<proteinExistence type="predicted"/>
<evidence type="ECO:0000313" key="2">
    <source>
        <dbReference type="EMBL" id="TDB69066.1"/>
    </source>
</evidence>
<dbReference type="GO" id="GO:0004311">
    <property type="term" value="F:geranylgeranyl diphosphate synthase activity"/>
    <property type="evidence" value="ECO:0007669"/>
    <property type="project" value="InterPro"/>
</dbReference>
<dbReference type="PROSITE" id="PS01045">
    <property type="entry name" value="SQUALEN_PHYTOEN_SYN_2"/>
    <property type="match status" value="1"/>
</dbReference>